<organism evidence="3 4">
    <name type="scientific">Durusdinium trenchii</name>
    <dbReference type="NCBI Taxonomy" id="1381693"/>
    <lineage>
        <taxon>Eukaryota</taxon>
        <taxon>Sar</taxon>
        <taxon>Alveolata</taxon>
        <taxon>Dinophyceae</taxon>
        <taxon>Suessiales</taxon>
        <taxon>Symbiodiniaceae</taxon>
        <taxon>Durusdinium</taxon>
    </lineage>
</organism>
<evidence type="ECO:0000256" key="2">
    <source>
        <dbReference type="SAM" id="MobiDB-lite"/>
    </source>
</evidence>
<feature type="compositionally biased region" description="Basic and acidic residues" evidence="2">
    <location>
        <begin position="241"/>
        <end position="251"/>
    </location>
</feature>
<name>A0ABP0RRZ4_9DINO</name>
<evidence type="ECO:0000256" key="1">
    <source>
        <dbReference type="ARBA" id="ARBA00022737"/>
    </source>
</evidence>
<reference evidence="3 4" key="1">
    <citation type="submission" date="2024-02" db="EMBL/GenBank/DDBJ databases">
        <authorList>
            <person name="Chen Y."/>
            <person name="Shah S."/>
            <person name="Dougan E. K."/>
            <person name="Thang M."/>
            <person name="Chan C."/>
        </authorList>
    </citation>
    <scope>NUCLEOTIDE SEQUENCE [LARGE SCALE GENOMIC DNA]</scope>
</reference>
<dbReference type="EMBL" id="CAXAMN010026473">
    <property type="protein sequence ID" value="CAK9103352.1"/>
    <property type="molecule type" value="Genomic_DNA"/>
</dbReference>
<evidence type="ECO:0000313" key="4">
    <source>
        <dbReference type="Proteomes" id="UP001642484"/>
    </source>
</evidence>
<feature type="region of interest" description="Disordered" evidence="2">
    <location>
        <begin position="218"/>
        <end position="263"/>
    </location>
</feature>
<dbReference type="Gene3D" id="1.25.40.10">
    <property type="entry name" value="Tetratricopeptide repeat domain"/>
    <property type="match status" value="1"/>
</dbReference>
<feature type="compositionally biased region" description="Low complexity" evidence="2">
    <location>
        <begin position="226"/>
        <end position="239"/>
    </location>
</feature>
<dbReference type="PANTHER" id="PTHR47447">
    <property type="entry name" value="OS03G0856100 PROTEIN"/>
    <property type="match status" value="1"/>
</dbReference>
<proteinExistence type="predicted"/>
<gene>
    <name evidence="3" type="ORF">CCMP2556_LOCUS48540</name>
</gene>
<evidence type="ECO:0000313" key="3">
    <source>
        <dbReference type="EMBL" id="CAK9103352.1"/>
    </source>
</evidence>
<evidence type="ECO:0008006" key="5">
    <source>
        <dbReference type="Google" id="ProtNLM"/>
    </source>
</evidence>
<dbReference type="Proteomes" id="UP001642484">
    <property type="component" value="Unassembled WGS sequence"/>
</dbReference>
<keyword evidence="4" id="KW-1185">Reference proteome</keyword>
<comment type="caution">
    <text evidence="3">The sequence shown here is derived from an EMBL/GenBank/DDBJ whole genome shotgun (WGS) entry which is preliminary data.</text>
</comment>
<accession>A0ABP0RRZ4</accession>
<feature type="compositionally biased region" description="Polar residues" evidence="2">
    <location>
        <begin position="252"/>
        <end position="263"/>
    </location>
</feature>
<dbReference type="InterPro" id="IPR011990">
    <property type="entry name" value="TPR-like_helical_dom_sf"/>
</dbReference>
<sequence length="263" mass="28942">MQRSAHARSLTSRKVSDWERALLDAPCSTASLKKIYTARIHEHAKRSQWQDSLQLFHLMAEKSLADHLCHNAAINACGAGQWQHALLIFTRLGDQSIAPDQASYNAVLDACHQTAYGEVLFKEALERKIYELSCDDSTLDLHRFSAGAASLAVRQWLATPGLRRVLITGHGKMRGKGSDAPLQSSVLALLKDLQIPAEVDDQNFGRIQLVALQSVRRTLRPPAPRRPGAAPAGSPACASERIGKEREHELRSNSGSSEANLRR</sequence>
<protein>
    <recommendedName>
        <fullName evidence="5">Smr domain-containing protein</fullName>
    </recommendedName>
</protein>
<dbReference type="PANTHER" id="PTHR47447:SF17">
    <property type="entry name" value="OS12G0638900 PROTEIN"/>
    <property type="match status" value="1"/>
</dbReference>
<keyword evidence="1" id="KW-0677">Repeat</keyword>